<dbReference type="PANTHER" id="PTHR20963">
    <property type="entry name" value="MULTIPLE INOSITOL POLYPHOSPHATE PHOSPHATASE-RELATED"/>
    <property type="match status" value="1"/>
</dbReference>
<evidence type="ECO:0000256" key="3">
    <source>
        <dbReference type="ARBA" id="ARBA00023136"/>
    </source>
</evidence>
<dbReference type="KEGG" id="pary:A4V02_01640"/>
<gene>
    <name evidence="5" type="ORF">A4V02_01640</name>
</gene>
<evidence type="ECO:0000256" key="1">
    <source>
        <dbReference type="ARBA" id="ARBA00004370"/>
    </source>
</evidence>
<dbReference type="Proteomes" id="UP000186351">
    <property type="component" value="Chromosome"/>
</dbReference>
<dbReference type="RefSeq" id="WP_068959957.1">
    <property type="nucleotide sequence ID" value="NZ_CAJTAP010000019.1"/>
</dbReference>
<protein>
    <recommendedName>
        <fullName evidence="7">Histidine-type phosphatase</fullName>
    </recommendedName>
</protein>
<evidence type="ECO:0008006" key="7">
    <source>
        <dbReference type="Google" id="ProtNLM"/>
    </source>
</evidence>
<organism evidence="5 6">
    <name type="scientific">Muribaculum intestinale</name>
    <dbReference type="NCBI Taxonomy" id="1796646"/>
    <lineage>
        <taxon>Bacteria</taxon>
        <taxon>Pseudomonadati</taxon>
        <taxon>Bacteroidota</taxon>
        <taxon>Bacteroidia</taxon>
        <taxon>Bacteroidales</taxon>
        <taxon>Muribaculaceae</taxon>
        <taxon>Muribaculum</taxon>
    </lineage>
</organism>
<dbReference type="STRING" id="1796646.A4V02_01640"/>
<feature type="signal peptide" evidence="4">
    <location>
        <begin position="1"/>
        <end position="20"/>
    </location>
</feature>
<name>A0A1B1S6Y0_9BACT</name>
<dbReference type="PANTHER" id="PTHR20963:SF8">
    <property type="entry name" value="MULTIPLE INOSITOL POLYPHOSPHATE PHOSPHATASE 1"/>
    <property type="match status" value="1"/>
</dbReference>
<dbReference type="Gene3D" id="3.40.50.1240">
    <property type="entry name" value="Phosphoglycerate mutase-like"/>
    <property type="match status" value="1"/>
</dbReference>
<evidence type="ECO:0000256" key="4">
    <source>
        <dbReference type="SAM" id="SignalP"/>
    </source>
</evidence>
<evidence type="ECO:0000313" key="6">
    <source>
        <dbReference type="Proteomes" id="UP000186351"/>
    </source>
</evidence>
<dbReference type="InterPro" id="IPR029033">
    <property type="entry name" value="His_PPase_superfam"/>
</dbReference>
<evidence type="ECO:0000256" key="2">
    <source>
        <dbReference type="ARBA" id="ARBA00022729"/>
    </source>
</evidence>
<keyword evidence="3" id="KW-0472">Membrane</keyword>
<comment type="subcellular location">
    <subcellularLocation>
        <location evidence="1">Membrane</location>
    </subcellularLocation>
</comment>
<reference evidence="6" key="1">
    <citation type="submission" date="2016-04" db="EMBL/GenBank/DDBJ databases">
        <title>Complete Genome Sequences of Twelve Strains of a Stable Defined Moderately Diverse Mouse Microbiota 2 (sDMDMm2).</title>
        <authorList>
            <person name="Uchimura Y."/>
            <person name="Wyss M."/>
            <person name="Brugiroux S."/>
            <person name="Limenitakis J.P."/>
            <person name="Stecher B."/>
            <person name="McCoy K.D."/>
            <person name="Macpherson A.J."/>
        </authorList>
    </citation>
    <scope>NUCLEOTIDE SEQUENCE [LARGE SCALE GENOMIC DNA]</scope>
    <source>
        <strain evidence="6">YL27</strain>
    </source>
</reference>
<dbReference type="GeneID" id="65535540"/>
<sequence>MYRQAIIIINILLIAASAFAGNNNGPTDYTFDECRGSANPYPAPESRMALPDTLSVIMINHLGRHGARYETSPKRANKIRDTLMKAKKQNTLSAKGDSMLDIVNRTLELSKDKWGALDSLGMKEQQGIAARIYRTWPALVKNSHIEAISSYIPRCIMSMYEFTHKLSSIDDNVEILTSSGKVNSPLMRPFAIDSAYLDIRKDAPWAEALDSFYKKNIPLEPVWRLVGHDTMNRDDARQFAISLFGFLCGLNASGIDGDFLAEFYTIEEANKMWECRNITQYLERTTSVYSSIPSDITRALLADFINTTDYFLSGRSKASLNLRFGHAETVMPFLSLIRLPGCYYVSKDLDSVSRYWKNFYVTPMATNLQMIICVAPSGTPYIRLDLNEHPVCFPGTDKYYVSWKQARKYFNDILDSATSVPAGQ</sequence>
<proteinExistence type="predicted"/>
<dbReference type="GO" id="GO:0016020">
    <property type="term" value="C:membrane"/>
    <property type="evidence" value="ECO:0007669"/>
    <property type="project" value="UniProtKB-SubCell"/>
</dbReference>
<accession>A0A1B1S6Y0</accession>
<keyword evidence="2 4" id="KW-0732">Signal</keyword>
<dbReference type="AlphaFoldDB" id="A0A1B1S6Y0"/>
<evidence type="ECO:0000313" key="5">
    <source>
        <dbReference type="EMBL" id="ANU62563.1"/>
    </source>
</evidence>
<keyword evidence="6" id="KW-1185">Reference proteome</keyword>
<feature type="chain" id="PRO_5008529224" description="Histidine-type phosphatase" evidence="4">
    <location>
        <begin position="21"/>
        <end position="424"/>
    </location>
</feature>
<dbReference type="SUPFAM" id="SSF53254">
    <property type="entry name" value="Phosphoglycerate mutase-like"/>
    <property type="match status" value="1"/>
</dbReference>
<dbReference type="EMBL" id="CP015402">
    <property type="protein sequence ID" value="ANU62563.1"/>
    <property type="molecule type" value="Genomic_DNA"/>
</dbReference>
<accession>A0A1Z2XEU8</accession>
<dbReference type="OrthoDB" id="9770871at2"/>